<evidence type="ECO:0000313" key="2">
    <source>
        <dbReference type="EMBL" id="NWD46024.1"/>
    </source>
</evidence>
<protein>
    <submittedName>
        <fullName evidence="2">GNAT family N-acetyltransferase</fullName>
    </submittedName>
</protein>
<dbReference type="PROSITE" id="PS51186">
    <property type="entry name" value="GNAT"/>
    <property type="match status" value="1"/>
</dbReference>
<reference evidence="2 3" key="1">
    <citation type="submission" date="2020-04" db="EMBL/GenBank/DDBJ databases">
        <title>Molecular characterization of pseudomonads from Agaricus bisporus reveal novel blotch 2 pathogens in Western Europe.</title>
        <authorList>
            <person name="Taparia T."/>
            <person name="Krijger M."/>
            <person name="Haynes E."/>
            <person name="Elpinstone J.G."/>
            <person name="Noble R."/>
            <person name="Van Der Wolf J."/>
        </authorList>
    </citation>
    <scope>NUCLEOTIDE SEQUENCE [LARGE SCALE GENOMIC DNA]</scope>
    <source>
        <strain evidence="2 3">IPO3753</strain>
    </source>
</reference>
<gene>
    <name evidence="2" type="ORF">HX826_29485</name>
</gene>
<dbReference type="AlphaFoldDB" id="A0A143GJY8"/>
<evidence type="ECO:0000313" key="3">
    <source>
        <dbReference type="Proteomes" id="UP000546584"/>
    </source>
</evidence>
<dbReference type="KEGG" id="pym:AK972_3704"/>
<dbReference type="Proteomes" id="UP000546584">
    <property type="component" value="Unassembled WGS sequence"/>
</dbReference>
<dbReference type="Gene3D" id="3.40.630.30">
    <property type="match status" value="1"/>
</dbReference>
<dbReference type="InterPro" id="IPR000182">
    <property type="entry name" value="GNAT_dom"/>
</dbReference>
<accession>A0A1H2EMT8</accession>
<dbReference type="InterPro" id="IPR016181">
    <property type="entry name" value="Acyl_CoA_acyltransferase"/>
</dbReference>
<dbReference type="InterPro" id="IPR051531">
    <property type="entry name" value="N-acetyltransferase"/>
</dbReference>
<dbReference type="GO" id="GO:0016747">
    <property type="term" value="F:acyltransferase activity, transferring groups other than amino-acyl groups"/>
    <property type="evidence" value="ECO:0007669"/>
    <property type="project" value="InterPro"/>
</dbReference>
<sequence>MTLPFFAPFLLTTERLGLRPPHQDDWRALFAIWSDPEAMRYFSFPTMTRAEQAVERFGQLMEASIAGEDLVCMVELLATGEVIGSCDLFNVDEQCGRAEIGFTLNRQHWGKGYMSEAARAVIDHGFNTVGLRRLEADIDPRNLGSARLLERLGFVREGLLRERWVVGDEISDSALYGLLKRDRPA</sequence>
<evidence type="ECO:0000259" key="1">
    <source>
        <dbReference type="PROSITE" id="PS51186"/>
    </source>
</evidence>
<dbReference type="OrthoDB" id="9801669at2"/>
<dbReference type="Pfam" id="PF13302">
    <property type="entry name" value="Acetyltransf_3"/>
    <property type="match status" value="1"/>
</dbReference>
<dbReference type="PANTHER" id="PTHR43792">
    <property type="entry name" value="GNAT FAMILY, PUTATIVE (AFU_ORTHOLOGUE AFUA_3G00765)-RELATED-RELATED"/>
    <property type="match status" value="1"/>
</dbReference>
<dbReference type="RefSeq" id="WP_081253180.1">
    <property type="nucleotide sequence ID" value="NZ_CP012400.2"/>
</dbReference>
<organism evidence="2 3">
    <name type="scientific">Pseudomonas yamanorum</name>
    <dbReference type="NCBI Taxonomy" id="515393"/>
    <lineage>
        <taxon>Bacteria</taxon>
        <taxon>Pseudomonadati</taxon>
        <taxon>Pseudomonadota</taxon>
        <taxon>Gammaproteobacteria</taxon>
        <taxon>Pseudomonadales</taxon>
        <taxon>Pseudomonadaceae</taxon>
        <taxon>Pseudomonas</taxon>
    </lineage>
</organism>
<proteinExistence type="predicted"/>
<dbReference type="EMBL" id="JACAQR010000075">
    <property type="protein sequence ID" value="NWD46024.1"/>
    <property type="molecule type" value="Genomic_DNA"/>
</dbReference>
<comment type="caution">
    <text evidence="2">The sequence shown here is derived from an EMBL/GenBank/DDBJ whole genome shotgun (WGS) entry which is preliminary data.</text>
</comment>
<name>A0A143GJY8_9PSED</name>
<accession>A0A143GJY8</accession>
<dbReference type="SUPFAM" id="SSF55729">
    <property type="entry name" value="Acyl-CoA N-acyltransferases (Nat)"/>
    <property type="match status" value="1"/>
</dbReference>
<feature type="domain" description="N-acetyltransferase" evidence="1">
    <location>
        <begin position="16"/>
        <end position="182"/>
    </location>
</feature>
<dbReference type="GeneID" id="93511468"/>